<dbReference type="RefSeq" id="XP_064855392.1">
    <property type="nucleotide sequence ID" value="XM_064999320.1"/>
</dbReference>
<dbReference type="Gene3D" id="3.30.70.80">
    <property type="entry name" value="Peptidase S8 propeptide/proteinase inhibitor I9"/>
    <property type="match status" value="1"/>
</dbReference>
<dbReference type="PANTHER" id="PTHR43806">
    <property type="entry name" value="PEPTIDASE S8"/>
    <property type="match status" value="1"/>
</dbReference>
<evidence type="ECO:0000313" key="10">
    <source>
        <dbReference type="EMBL" id="GMM38397.1"/>
    </source>
</evidence>
<comment type="similarity">
    <text evidence="1 5 6">Belongs to the peptidase S8 family.</text>
</comment>
<evidence type="ECO:0000256" key="1">
    <source>
        <dbReference type="ARBA" id="ARBA00011073"/>
    </source>
</evidence>
<dbReference type="InterPro" id="IPR022398">
    <property type="entry name" value="Peptidase_S8_His-AS"/>
</dbReference>
<evidence type="ECO:0000256" key="6">
    <source>
        <dbReference type="RuleBase" id="RU003355"/>
    </source>
</evidence>
<evidence type="ECO:0000256" key="7">
    <source>
        <dbReference type="SAM" id="SignalP"/>
    </source>
</evidence>
<evidence type="ECO:0000256" key="5">
    <source>
        <dbReference type="PROSITE-ProRule" id="PRU01240"/>
    </source>
</evidence>
<dbReference type="Pfam" id="PF05922">
    <property type="entry name" value="Inhibitor_I9"/>
    <property type="match status" value="1"/>
</dbReference>
<dbReference type="EMBL" id="BTFZ01000020">
    <property type="protein sequence ID" value="GMM38397.1"/>
    <property type="molecule type" value="Genomic_DNA"/>
</dbReference>
<dbReference type="CDD" id="cd04077">
    <property type="entry name" value="Peptidases_S8_PCSK9_ProteinaseK_like"/>
    <property type="match status" value="1"/>
</dbReference>
<dbReference type="FunFam" id="3.40.50.200:FF:000007">
    <property type="entry name" value="Subtilisin-like serine protease"/>
    <property type="match status" value="1"/>
</dbReference>
<dbReference type="InterPro" id="IPR015500">
    <property type="entry name" value="Peptidase_S8_subtilisin-rel"/>
</dbReference>
<proteinExistence type="inferred from homology"/>
<dbReference type="Pfam" id="PF00082">
    <property type="entry name" value="Peptidase_S8"/>
    <property type="match status" value="1"/>
</dbReference>
<evidence type="ECO:0000259" key="8">
    <source>
        <dbReference type="Pfam" id="PF00082"/>
    </source>
</evidence>
<evidence type="ECO:0000256" key="4">
    <source>
        <dbReference type="ARBA" id="ARBA00022825"/>
    </source>
</evidence>
<evidence type="ECO:0000256" key="2">
    <source>
        <dbReference type="ARBA" id="ARBA00022670"/>
    </source>
</evidence>
<feature type="chain" id="PRO_5043753048" evidence="7">
    <location>
        <begin position="20"/>
        <end position="460"/>
    </location>
</feature>
<dbReference type="GO" id="GO:0004252">
    <property type="term" value="F:serine-type endopeptidase activity"/>
    <property type="evidence" value="ECO:0007669"/>
    <property type="project" value="UniProtKB-UniRule"/>
</dbReference>
<dbReference type="PROSITE" id="PS00137">
    <property type="entry name" value="SUBTILASE_HIS"/>
    <property type="match status" value="1"/>
</dbReference>
<dbReference type="InterPro" id="IPR050131">
    <property type="entry name" value="Peptidase_S8_subtilisin-like"/>
</dbReference>
<dbReference type="InterPro" id="IPR036852">
    <property type="entry name" value="Peptidase_S8/S53_dom_sf"/>
</dbReference>
<dbReference type="PRINTS" id="PR00723">
    <property type="entry name" value="SUBTILISIN"/>
</dbReference>
<feature type="active site" description="Charge relay system" evidence="5">
    <location>
        <position position="224"/>
    </location>
</feature>
<dbReference type="GO" id="GO:0006508">
    <property type="term" value="P:proteolysis"/>
    <property type="evidence" value="ECO:0007669"/>
    <property type="project" value="UniProtKB-KW"/>
</dbReference>
<dbReference type="AlphaFoldDB" id="A0AAV5QU03"/>
<evidence type="ECO:0000259" key="9">
    <source>
        <dbReference type="Pfam" id="PF05922"/>
    </source>
</evidence>
<dbReference type="InterPro" id="IPR023828">
    <property type="entry name" value="Peptidase_S8_Ser-AS"/>
</dbReference>
<keyword evidence="4 5" id="KW-0720">Serine protease</keyword>
<organism evidence="10 11">
    <name type="scientific">Saccharomycopsis crataegensis</name>
    <dbReference type="NCBI Taxonomy" id="43959"/>
    <lineage>
        <taxon>Eukaryota</taxon>
        <taxon>Fungi</taxon>
        <taxon>Dikarya</taxon>
        <taxon>Ascomycota</taxon>
        <taxon>Saccharomycotina</taxon>
        <taxon>Saccharomycetes</taxon>
        <taxon>Saccharomycopsidaceae</taxon>
        <taxon>Saccharomycopsis</taxon>
    </lineage>
</organism>
<dbReference type="InterPro" id="IPR010259">
    <property type="entry name" value="S8pro/Inhibitor_I9"/>
</dbReference>
<protein>
    <submittedName>
        <fullName evidence="10">Uncharacterized protein</fullName>
    </submittedName>
</protein>
<accession>A0AAV5QU03</accession>
<feature type="active site" description="Charge relay system" evidence="5">
    <location>
        <position position="193"/>
    </location>
</feature>
<keyword evidence="11" id="KW-1185">Reference proteome</keyword>
<gene>
    <name evidence="10" type="ORF">DASC09_057360</name>
</gene>
<evidence type="ECO:0000313" key="11">
    <source>
        <dbReference type="Proteomes" id="UP001360560"/>
    </source>
</evidence>
<dbReference type="InterPro" id="IPR037045">
    <property type="entry name" value="S8pro/Inhibitor_I9_sf"/>
</dbReference>
<dbReference type="GeneID" id="90076385"/>
<keyword evidence="7" id="KW-0732">Signal</keyword>
<keyword evidence="2 5" id="KW-0645">Protease</keyword>
<dbReference type="PROSITE" id="PS00136">
    <property type="entry name" value="SUBTILASE_ASP"/>
    <property type="match status" value="1"/>
</dbReference>
<comment type="caution">
    <text evidence="10">The sequence shown here is derived from an EMBL/GenBank/DDBJ whole genome shotgun (WGS) entry which is preliminary data.</text>
</comment>
<dbReference type="PROSITE" id="PS51892">
    <property type="entry name" value="SUBTILASE"/>
    <property type="match status" value="1"/>
</dbReference>
<name>A0AAV5QU03_9ASCO</name>
<dbReference type="PROSITE" id="PS00138">
    <property type="entry name" value="SUBTILASE_SER"/>
    <property type="match status" value="1"/>
</dbReference>
<feature type="domain" description="Inhibitor I9" evidence="9">
    <location>
        <begin position="60"/>
        <end position="147"/>
    </location>
</feature>
<dbReference type="InterPro" id="IPR000209">
    <property type="entry name" value="Peptidase_S8/S53_dom"/>
</dbReference>
<dbReference type="InterPro" id="IPR034193">
    <property type="entry name" value="PCSK9_ProteinaseK-like"/>
</dbReference>
<feature type="signal peptide" evidence="7">
    <location>
        <begin position="1"/>
        <end position="19"/>
    </location>
</feature>
<reference evidence="10 11" key="1">
    <citation type="journal article" date="2023" name="Elife">
        <title>Identification of key yeast species and microbe-microbe interactions impacting larval growth of Drosophila in the wild.</title>
        <authorList>
            <person name="Mure A."/>
            <person name="Sugiura Y."/>
            <person name="Maeda R."/>
            <person name="Honda K."/>
            <person name="Sakurai N."/>
            <person name="Takahashi Y."/>
            <person name="Watada M."/>
            <person name="Katoh T."/>
            <person name="Gotoh A."/>
            <person name="Gotoh Y."/>
            <person name="Taniguchi I."/>
            <person name="Nakamura K."/>
            <person name="Hayashi T."/>
            <person name="Katayama T."/>
            <person name="Uemura T."/>
            <person name="Hattori Y."/>
        </authorList>
    </citation>
    <scope>NUCLEOTIDE SEQUENCE [LARGE SCALE GENOMIC DNA]</scope>
    <source>
        <strain evidence="10 11">SC-9</strain>
    </source>
</reference>
<dbReference type="PANTHER" id="PTHR43806:SF11">
    <property type="entry name" value="CEREVISIN-RELATED"/>
    <property type="match status" value="1"/>
</dbReference>
<keyword evidence="3 5" id="KW-0378">Hydrolase</keyword>
<dbReference type="SUPFAM" id="SSF52743">
    <property type="entry name" value="Subtilisin-like"/>
    <property type="match status" value="1"/>
</dbReference>
<feature type="active site" description="Charge relay system" evidence="5">
    <location>
        <position position="385"/>
    </location>
</feature>
<feature type="domain" description="Peptidase S8/S53" evidence="8">
    <location>
        <begin position="184"/>
        <end position="426"/>
    </location>
</feature>
<sequence>MQLSITALTTLAFVTLAQGMVIPSVEPIKRDQTANSTIASPPVPKARLIMAPSDVAVANKYIVVMKSNISSTAFQAHKKSVQSIHSTSLATSQKAFAASSEGSGIVSEFDIDNYMKGYTGYFTEDTIKSLQQLSEVEFIEQDATVKTFESAKQTNATWGISRISSKKSLNGATTGTYLYDDEAGEGVTAFIIDTGVNVKHEEFQGRASWGKTFPTDGDQDGVGHGTHCAGTVAGKTYGVAKKADIVAVKVLGNDGSGTNSDVINGIQWAAAQHKNNVATKSGYKGSTANMSLGGGKSTAVNNAASAAVKAGLMLAVAAGNENQDACNTSPASCPDVITVAASNNKDARAYFSNYGECVDIFGPGVDILSAWIGSTTATNTISGTSMATPHITGLLTYFLSLAPASDSEFSSASSSLTLEQIKKAIVAFGTQDVISDVQGTPNVLAYNGAGGDLSKFWKFV</sequence>
<dbReference type="InterPro" id="IPR023827">
    <property type="entry name" value="Peptidase_S8_Asp-AS"/>
</dbReference>
<dbReference type="Gene3D" id="3.40.50.200">
    <property type="entry name" value="Peptidase S8/S53 domain"/>
    <property type="match status" value="1"/>
</dbReference>
<dbReference type="Proteomes" id="UP001360560">
    <property type="component" value="Unassembled WGS sequence"/>
</dbReference>
<evidence type="ECO:0000256" key="3">
    <source>
        <dbReference type="ARBA" id="ARBA00022801"/>
    </source>
</evidence>